<dbReference type="PANTHER" id="PTHR32071">
    <property type="entry name" value="TRANSCRIPTIONAL REGULATORY PROTEIN"/>
    <property type="match status" value="1"/>
</dbReference>
<dbReference type="SUPFAM" id="SSF52172">
    <property type="entry name" value="CheY-like"/>
    <property type="match status" value="1"/>
</dbReference>
<dbReference type="FunFam" id="3.40.50.300:FF:000006">
    <property type="entry name" value="DNA-binding transcriptional regulator NtrC"/>
    <property type="match status" value="1"/>
</dbReference>
<evidence type="ECO:0000256" key="3">
    <source>
        <dbReference type="ARBA" id="ARBA00022840"/>
    </source>
</evidence>
<dbReference type="InterPro" id="IPR001789">
    <property type="entry name" value="Sig_transdc_resp-reg_receiver"/>
</dbReference>
<dbReference type="SUPFAM" id="SSF52540">
    <property type="entry name" value="P-loop containing nucleoside triphosphate hydrolases"/>
    <property type="match status" value="1"/>
</dbReference>
<dbReference type="PROSITE" id="PS00675">
    <property type="entry name" value="SIGMA54_INTERACT_1"/>
    <property type="match status" value="1"/>
</dbReference>
<protein>
    <submittedName>
        <fullName evidence="11">Sigma 54-interacting transcriptional regulator</fullName>
    </submittedName>
</protein>
<dbReference type="InterPro" id="IPR025662">
    <property type="entry name" value="Sigma_54_int_dom_ATP-bd_1"/>
</dbReference>
<dbReference type="InterPro" id="IPR002197">
    <property type="entry name" value="HTH_Fis"/>
</dbReference>
<keyword evidence="4" id="KW-0902">Two-component regulatory system</keyword>
<dbReference type="InterPro" id="IPR027417">
    <property type="entry name" value="P-loop_NTPase"/>
</dbReference>
<evidence type="ECO:0000313" key="11">
    <source>
        <dbReference type="EMBL" id="WLS98220.1"/>
    </source>
</evidence>
<evidence type="ECO:0000256" key="4">
    <source>
        <dbReference type="ARBA" id="ARBA00023012"/>
    </source>
</evidence>
<dbReference type="SMART" id="SM00448">
    <property type="entry name" value="REC"/>
    <property type="match status" value="1"/>
</dbReference>
<dbReference type="PRINTS" id="PR01590">
    <property type="entry name" value="HTHFIS"/>
</dbReference>
<dbReference type="InterPro" id="IPR009057">
    <property type="entry name" value="Homeodomain-like_sf"/>
</dbReference>
<dbReference type="InterPro" id="IPR058031">
    <property type="entry name" value="AAA_lid_NorR"/>
</dbReference>
<dbReference type="Pfam" id="PF00072">
    <property type="entry name" value="Response_reg"/>
    <property type="match status" value="1"/>
</dbReference>
<dbReference type="PANTHER" id="PTHR32071:SF117">
    <property type="entry name" value="PTS-DEPENDENT DIHYDROXYACETONE KINASE OPERON REGULATORY PROTEIN-RELATED"/>
    <property type="match status" value="1"/>
</dbReference>
<dbReference type="InterPro" id="IPR011006">
    <property type="entry name" value="CheY-like_superfamily"/>
</dbReference>
<dbReference type="InterPro" id="IPR025944">
    <property type="entry name" value="Sigma_54_int_dom_CS"/>
</dbReference>
<dbReference type="InterPro" id="IPR002078">
    <property type="entry name" value="Sigma_54_int"/>
</dbReference>
<evidence type="ECO:0000259" key="9">
    <source>
        <dbReference type="PROSITE" id="PS50045"/>
    </source>
</evidence>
<dbReference type="PROSITE" id="PS00688">
    <property type="entry name" value="SIGMA54_INTERACT_3"/>
    <property type="match status" value="1"/>
</dbReference>
<dbReference type="PROSITE" id="PS50110">
    <property type="entry name" value="RESPONSE_REGULATORY"/>
    <property type="match status" value="1"/>
</dbReference>
<evidence type="ECO:0000256" key="5">
    <source>
        <dbReference type="ARBA" id="ARBA00023015"/>
    </source>
</evidence>
<dbReference type="FunFam" id="3.40.50.2300:FF:000018">
    <property type="entry name" value="DNA-binding transcriptional regulator NtrC"/>
    <property type="match status" value="1"/>
</dbReference>
<proteinExistence type="predicted"/>
<evidence type="ECO:0000256" key="2">
    <source>
        <dbReference type="ARBA" id="ARBA00022741"/>
    </source>
</evidence>
<dbReference type="Pfam" id="PF00158">
    <property type="entry name" value="Sigma54_activat"/>
    <property type="match status" value="1"/>
</dbReference>
<keyword evidence="1 8" id="KW-0597">Phosphoprotein</keyword>
<accession>A0A1X0TGE6</accession>
<keyword evidence="3" id="KW-0067">ATP-binding</keyword>
<keyword evidence="7" id="KW-0804">Transcription</keyword>
<evidence type="ECO:0000256" key="6">
    <source>
        <dbReference type="ARBA" id="ARBA00023125"/>
    </source>
</evidence>
<feature type="modified residue" description="4-aspartylphosphate" evidence="8">
    <location>
        <position position="53"/>
    </location>
</feature>
<dbReference type="Gene3D" id="3.40.50.300">
    <property type="entry name" value="P-loop containing nucleotide triphosphate hydrolases"/>
    <property type="match status" value="1"/>
</dbReference>
<name>A0A1X0TGE6_9NEIS</name>
<keyword evidence="6" id="KW-0238">DNA-binding</keyword>
<dbReference type="Gene3D" id="1.10.8.60">
    <property type="match status" value="1"/>
</dbReference>
<feature type="domain" description="Response regulatory" evidence="10">
    <location>
        <begin position="4"/>
        <end position="118"/>
    </location>
</feature>
<feature type="domain" description="Sigma-54 factor interaction" evidence="9">
    <location>
        <begin position="145"/>
        <end position="374"/>
    </location>
</feature>
<evidence type="ECO:0000313" key="12">
    <source>
        <dbReference type="Proteomes" id="UP001229773"/>
    </source>
</evidence>
<gene>
    <name evidence="11" type="ORF">RAM05_10310</name>
</gene>
<dbReference type="Gene3D" id="1.10.10.60">
    <property type="entry name" value="Homeodomain-like"/>
    <property type="match status" value="1"/>
</dbReference>
<dbReference type="PROSITE" id="PS50045">
    <property type="entry name" value="SIGMA54_INTERACT_4"/>
    <property type="match status" value="1"/>
</dbReference>
<dbReference type="Pfam" id="PF25601">
    <property type="entry name" value="AAA_lid_14"/>
    <property type="match status" value="1"/>
</dbReference>
<dbReference type="Pfam" id="PF02954">
    <property type="entry name" value="HTH_8"/>
    <property type="match status" value="1"/>
</dbReference>
<evidence type="ECO:0000256" key="8">
    <source>
        <dbReference type="PROSITE-ProRule" id="PRU00169"/>
    </source>
</evidence>
<reference evidence="11 12" key="1">
    <citation type="submission" date="2023-08" db="EMBL/GenBank/DDBJ databases">
        <title>Complete genome sequences of 12 bacterial strains from the honey bee gut, resolved with long-read nanopore sequencing.</title>
        <authorList>
            <person name="Kwong W.K."/>
            <person name="Acheampong S."/>
            <person name="Polat M.F."/>
        </authorList>
    </citation>
    <scope>NUCLEOTIDE SEQUENCE [LARGE SCALE GENOMIC DNA]</scope>
    <source>
        <strain evidence="12">wkB9</strain>
    </source>
</reference>
<dbReference type="GO" id="GO:0000160">
    <property type="term" value="P:phosphorelay signal transduction system"/>
    <property type="evidence" value="ECO:0007669"/>
    <property type="project" value="UniProtKB-KW"/>
</dbReference>
<dbReference type="AlphaFoldDB" id="A0A1X0TGE6"/>
<organism evidence="11 12">
    <name type="scientific">Snodgrassella alvi</name>
    <dbReference type="NCBI Taxonomy" id="1196083"/>
    <lineage>
        <taxon>Bacteria</taxon>
        <taxon>Pseudomonadati</taxon>
        <taxon>Pseudomonadota</taxon>
        <taxon>Betaproteobacteria</taxon>
        <taxon>Neisseriales</taxon>
        <taxon>Neisseriaceae</taxon>
        <taxon>Snodgrassella</taxon>
    </lineage>
</organism>
<dbReference type="SMART" id="SM00382">
    <property type="entry name" value="AAA"/>
    <property type="match status" value="1"/>
</dbReference>
<evidence type="ECO:0000259" key="10">
    <source>
        <dbReference type="PROSITE" id="PS50110"/>
    </source>
</evidence>
<keyword evidence="2" id="KW-0547">Nucleotide-binding</keyword>
<dbReference type="RefSeq" id="WP_025331315.1">
    <property type="nucleotide sequence ID" value="NZ_CP132375.1"/>
</dbReference>
<dbReference type="GeneID" id="32536877"/>
<dbReference type="Proteomes" id="UP001229773">
    <property type="component" value="Chromosome"/>
</dbReference>
<dbReference type="EMBL" id="CP132375">
    <property type="protein sequence ID" value="WLS98220.1"/>
    <property type="molecule type" value="Genomic_DNA"/>
</dbReference>
<dbReference type="GO" id="GO:0006355">
    <property type="term" value="P:regulation of DNA-templated transcription"/>
    <property type="evidence" value="ECO:0007669"/>
    <property type="project" value="InterPro"/>
</dbReference>
<dbReference type="GO" id="GO:0043565">
    <property type="term" value="F:sequence-specific DNA binding"/>
    <property type="evidence" value="ECO:0007669"/>
    <property type="project" value="InterPro"/>
</dbReference>
<sequence>MSEKILIVEDELNLRKLLSIFLSQEHYQVIAVDNAEDAIETLEQQPVDLILMDNRLPQMSGLEALKIIKQNYTDISIILMTAYAGVDTAVEALKLGAIDYIVKPFDLNELKALIKRTLELSKAKKEGMDLSPKIELFSSDNKGHILTNSPNMMELCRNIAKISQTKTTVLITGESGTGKELVAKTIHYYSTRSTGPFIKVNCGALPETLLESTLFGHEKGSFTGAYQRQIGLFERAHQGTLFLDEVAEMSTNLQVKLLRVIQEREFEPIGGSRLIKTDFRLIAATNRSLQDMISTGEFREDLFYRLNVMELSLPPLRDRKNDVMLLARYFANQFCHENNKELLDFSISAVEVLNQYPWPGNVRELSNAIEHAVVMSNGLFIYPQDLPAQIIAHKKTPDFHPDFSEDEQLGATLKEKVKIYEKELIINELRLNNGHRENTARSLGVSKRTLLYKMQEYDIVETIN</sequence>
<dbReference type="InterPro" id="IPR003593">
    <property type="entry name" value="AAA+_ATPase"/>
</dbReference>
<dbReference type="CDD" id="cd00009">
    <property type="entry name" value="AAA"/>
    <property type="match status" value="1"/>
</dbReference>
<dbReference type="GO" id="GO:0005524">
    <property type="term" value="F:ATP binding"/>
    <property type="evidence" value="ECO:0007669"/>
    <property type="project" value="UniProtKB-KW"/>
</dbReference>
<evidence type="ECO:0000256" key="1">
    <source>
        <dbReference type="ARBA" id="ARBA00022553"/>
    </source>
</evidence>
<dbReference type="Gene3D" id="3.40.50.2300">
    <property type="match status" value="1"/>
</dbReference>
<dbReference type="SUPFAM" id="SSF46689">
    <property type="entry name" value="Homeodomain-like"/>
    <property type="match status" value="1"/>
</dbReference>
<evidence type="ECO:0000256" key="7">
    <source>
        <dbReference type="ARBA" id="ARBA00023163"/>
    </source>
</evidence>
<keyword evidence="5" id="KW-0805">Transcription regulation</keyword>